<dbReference type="EMBL" id="FOLD01000038">
    <property type="protein sequence ID" value="SFD80282.1"/>
    <property type="molecule type" value="Genomic_DNA"/>
</dbReference>
<dbReference type="AlphaFoldDB" id="A0A1I1UN24"/>
<evidence type="ECO:0000313" key="4">
    <source>
        <dbReference type="Proteomes" id="UP000198639"/>
    </source>
</evidence>
<feature type="domain" description="Transposase IS4 N-terminal" evidence="1">
    <location>
        <begin position="20"/>
        <end position="90"/>
    </location>
</feature>
<evidence type="ECO:0000313" key="2">
    <source>
        <dbReference type="EMBL" id="SFD72186.1"/>
    </source>
</evidence>
<dbReference type="InterPro" id="IPR024473">
    <property type="entry name" value="Transposases_IS4_N"/>
</dbReference>
<name>A0A1I1UN24_9BURK</name>
<dbReference type="EMBL" id="FOLD01000034">
    <property type="protein sequence ID" value="SFD72186.1"/>
    <property type="molecule type" value="Genomic_DNA"/>
</dbReference>
<gene>
    <name evidence="2" type="ORF">SAMN05216204_13449</name>
    <name evidence="3" type="ORF">SAMN05216204_13845</name>
</gene>
<organism evidence="2 4">
    <name type="scientific">Massilia yuzhufengensis</name>
    <dbReference type="NCBI Taxonomy" id="1164594"/>
    <lineage>
        <taxon>Bacteria</taxon>
        <taxon>Pseudomonadati</taxon>
        <taxon>Pseudomonadota</taxon>
        <taxon>Betaproteobacteria</taxon>
        <taxon>Burkholderiales</taxon>
        <taxon>Oxalobacteraceae</taxon>
        <taxon>Telluria group</taxon>
        <taxon>Massilia</taxon>
    </lineage>
</organism>
<sequence>MFDDTLHFLANQLESPDWARLGEHLPYEWVEQAVLSTEATSIRHRRLPAEQVVWLMVALALYRHKSISEVLDDLGLAIPDSQTPFVSKSAA</sequence>
<evidence type="ECO:0000259" key="1">
    <source>
        <dbReference type="Pfam" id="PF13006"/>
    </source>
</evidence>
<evidence type="ECO:0000313" key="3">
    <source>
        <dbReference type="EMBL" id="SFD80282.1"/>
    </source>
</evidence>
<dbReference type="Pfam" id="PF13006">
    <property type="entry name" value="Nterm_IS4"/>
    <property type="match status" value="1"/>
</dbReference>
<accession>A0A1I1UN24</accession>
<proteinExistence type="predicted"/>
<keyword evidence="4" id="KW-1185">Reference proteome</keyword>
<dbReference type="RefSeq" id="WP_177207855.1">
    <property type="nucleotide sequence ID" value="NZ_FOLD01000034.1"/>
</dbReference>
<feature type="non-terminal residue" evidence="2">
    <location>
        <position position="91"/>
    </location>
</feature>
<protein>
    <submittedName>
        <fullName evidence="2">Insertion element 4 transposase N-terminal</fullName>
    </submittedName>
</protein>
<dbReference type="Proteomes" id="UP000198639">
    <property type="component" value="Unassembled WGS sequence"/>
</dbReference>
<reference evidence="2" key="1">
    <citation type="submission" date="2016-10" db="EMBL/GenBank/DDBJ databases">
        <authorList>
            <person name="de Groot N.N."/>
        </authorList>
    </citation>
    <scope>NUCLEOTIDE SEQUENCE [LARGE SCALE GENOMIC DNA]</scope>
    <source>
        <strain evidence="2">CGMCC 1.12041</strain>
    </source>
</reference>
<reference evidence="4" key="2">
    <citation type="submission" date="2016-10" db="EMBL/GenBank/DDBJ databases">
        <authorList>
            <person name="Varghese N."/>
            <person name="Submissions S."/>
        </authorList>
    </citation>
    <scope>NUCLEOTIDE SEQUENCE [LARGE SCALE GENOMIC DNA]</scope>
    <source>
        <strain evidence="4">CGMCC 1.12041</strain>
    </source>
</reference>